<dbReference type="AlphaFoldDB" id="A0AAW4WZM8"/>
<dbReference type="Gene3D" id="3.90.780.10">
    <property type="entry name" value="5'-Nucleotidase, C-terminal domain"/>
    <property type="match status" value="1"/>
</dbReference>
<evidence type="ECO:0000256" key="1">
    <source>
        <dbReference type="ARBA" id="ARBA00022729"/>
    </source>
</evidence>
<dbReference type="GO" id="GO:0046872">
    <property type="term" value="F:metal ion binding"/>
    <property type="evidence" value="ECO:0007669"/>
    <property type="project" value="InterPro"/>
</dbReference>
<keyword evidence="2" id="KW-0547">Nucleotide-binding</keyword>
<dbReference type="Pfam" id="PF02872">
    <property type="entry name" value="5_nucleotid_C"/>
    <property type="match status" value="1"/>
</dbReference>
<dbReference type="PANTHER" id="PTHR11575">
    <property type="entry name" value="5'-NUCLEOTIDASE-RELATED"/>
    <property type="match status" value="1"/>
</dbReference>
<evidence type="ECO:0000256" key="2">
    <source>
        <dbReference type="RuleBase" id="RU362119"/>
    </source>
</evidence>
<feature type="domain" description="Calcineurin-like phosphoesterase" evidence="4">
    <location>
        <begin position="43"/>
        <end position="277"/>
    </location>
</feature>
<evidence type="ECO:0000256" key="3">
    <source>
        <dbReference type="SAM" id="Phobius"/>
    </source>
</evidence>
<dbReference type="GO" id="GO:0016788">
    <property type="term" value="F:hydrolase activity, acting on ester bonds"/>
    <property type="evidence" value="ECO:0007669"/>
    <property type="project" value="InterPro"/>
</dbReference>
<dbReference type="GO" id="GO:0009166">
    <property type="term" value="P:nucleotide catabolic process"/>
    <property type="evidence" value="ECO:0007669"/>
    <property type="project" value="InterPro"/>
</dbReference>
<keyword evidence="3" id="KW-1133">Transmembrane helix</keyword>
<dbReference type="SUPFAM" id="SSF56300">
    <property type="entry name" value="Metallo-dependent phosphatases"/>
    <property type="match status" value="1"/>
</dbReference>
<dbReference type="RefSeq" id="WP_229344565.1">
    <property type="nucleotide sequence ID" value="NZ_JAJFAT010000005.1"/>
</dbReference>
<accession>A0AAW4WZM8</accession>
<keyword evidence="3" id="KW-0812">Transmembrane</keyword>
<dbReference type="InterPro" id="IPR008334">
    <property type="entry name" value="5'-Nucleotdase_C"/>
</dbReference>
<dbReference type="PRINTS" id="PR01607">
    <property type="entry name" value="APYRASEFAMLY"/>
</dbReference>
<feature type="transmembrane region" description="Helical" evidence="3">
    <location>
        <begin position="12"/>
        <end position="30"/>
    </location>
</feature>
<evidence type="ECO:0000313" key="7">
    <source>
        <dbReference type="Proteomes" id="UP001199296"/>
    </source>
</evidence>
<dbReference type="GO" id="GO:0000166">
    <property type="term" value="F:nucleotide binding"/>
    <property type="evidence" value="ECO:0007669"/>
    <property type="project" value="UniProtKB-KW"/>
</dbReference>
<dbReference type="SUPFAM" id="SSF55816">
    <property type="entry name" value="5'-nucleotidase (syn. UDP-sugar hydrolase), C-terminal domain"/>
    <property type="match status" value="1"/>
</dbReference>
<keyword evidence="2" id="KW-0378">Hydrolase</keyword>
<dbReference type="InterPro" id="IPR006179">
    <property type="entry name" value="5_nucleotidase/apyrase"/>
</dbReference>
<gene>
    <name evidence="6" type="ORF">LJ207_04775</name>
</gene>
<sequence length="661" mass="74172">MLKRISYGKSFITVLIIFLAAAFFLFSLTFELKAEQGEEINFTILHTNDEHSALIPHFAGDSYSASDNQEGTDSKLGGFARLAAQIKAIRARKEAQGEELLVLNAGDFIGGSIFSWLNTRGYAPELKILQQLEYDIAVIGNHEFDYGPDLLADYLKEAGYPAAHEQTKILASNLEAPVDHVLSTDNLYQDTHIIELEAGLKIGFFSLIGKDAVDVIAEKGDMKFLDQHQTARNKIAELKEKDAELIIAITHSGVAEDRELAKQVEGIDIIVGGHDHTALFEPIIEENTIIVQADSYLKYLGQLNLAYYPDNQELKIINQEKNNEFLITLDDGVEEDEEIAEVVSEYTAHLNELIAEMTRNNYQDIEEIISYSDFKLVNQPPRSETPLGNFVTDAMRIITEQSTDKKVDIALIGSGNIRQPIVPDQEGGISFYNLANVVSLGEGYDGYPGYPIISVYFTGEEVAHLLEVAVLLEELMEPHYFLHFSGLRYDYNIDDAVLFKVPFLDIPIPTTRAVKNIEIFTGEGIQPLNDPEAYETLEKNEEKLYHLVTDAYVFSFLPLVEELLPHIEFEAKTEAGNPVSLADTADLTLAYQNRELKVWDTVINYAAIFGEDNAKIPDYYRDTSARINQIEARSYSELIIIALSIIIVVSLALFIYKKKKK</sequence>
<evidence type="ECO:0000313" key="6">
    <source>
        <dbReference type="EMBL" id="MCC3144639.1"/>
    </source>
</evidence>
<comment type="similarity">
    <text evidence="2">Belongs to the 5'-nucleotidase family.</text>
</comment>
<keyword evidence="7" id="KW-1185">Reference proteome</keyword>
<keyword evidence="1" id="KW-0732">Signal</keyword>
<feature type="transmembrane region" description="Helical" evidence="3">
    <location>
        <begin position="638"/>
        <end position="656"/>
    </location>
</feature>
<dbReference type="Proteomes" id="UP001199296">
    <property type="component" value="Unassembled WGS sequence"/>
</dbReference>
<dbReference type="InterPro" id="IPR006146">
    <property type="entry name" value="5'-Nucleotdase_CS"/>
</dbReference>
<protein>
    <submittedName>
        <fullName evidence="6">5'-nucleotidase C-terminal domain-containing protein</fullName>
    </submittedName>
</protein>
<name>A0AAW4WZM8_9FIRM</name>
<dbReference type="PROSITE" id="PS00786">
    <property type="entry name" value="5_NUCLEOTIDASE_2"/>
    <property type="match status" value="1"/>
</dbReference>
<dbReference type="InterPro" id="IPR004843">
    <property type="entry name" value="Calcineurin-like_PHP"/>
</dbReference>
<dbReference type="InterPro" id="IPR036907">
    <property type="entry name" value="5'-Nucleotdase_C_sf"/>
</dbReference>
<keyword evidence="3" id="KW-0472">Membrane</keyword>
<evidence type="ECO:0000259" key="5">
    <source>
        <dbReference type="Pfam" id="PF02872"/>
    </source>
</evidence>
<proteinExistence type="inferred from homology"/>
<comment type="caution">
    <text evidence="6">The sequence shown here is derived from an EMBL/GenBank/DDBJ whole genome shotgun (WGS) entry which is preliminary data.</text>
</comment>
<reference evidence="6 7" key="1">
    <citation type="submission" date="2021-10" db="EMBL/GenBank/DDBJ databases">
        <authorList>
            <person name="Grouzdev D.S."/>
            <person name="Pantiukh K.S."/>
            <person name="Krutkina M.S."/>
        </authorList>
    </citation>
    <scope>NUCLEOTIDE SEQUENCE [LARGE SCALE GENOMIC DNA]</scope>
    <source>
        <strain evidence="6 7">Z-7514</strain>
    </source>
</reference>
<dbReference type="EMBL" id="JAJFAT010000005">
    <property type="protein sequence ID" value="MCC3144639.1"/>
    <property type="molecule type" value="Genomic_DNA"/>
</dbReference>
<evidence type="ECO:0000259" key="4">
    <source>
        <dbReference type="Pfam" id="PF00149"/>
    </source>
</evidence>
<dbReference type="InterPro" id="IPR029052">
    <property type="entry name" value="Metallo-depent_PP-like"/>
</dbReference>
<dbReference type="CDD" id="cd00845">
    <property type="entry name" value="MPP_UshA_N_like"/>
    <property type="match status" value="1"/>
</dbReference>
<organism evidence="6 7">
    <name type="scientific">Halanaerobium polyolivorans</name>
    <dbReference type="NCBI Taxonomy" id="2886943"/>
    <lineage>
        <taxon>Bacteria</taxon>
        <taxon>Bacillati</taxon>
        <taxon>Bacillota</taxon>
        <taxon>Clostridia</taxon>
        <taxon>Halanaerobiales</taxon>
        <taxon>Halanaerobiaceae</taxon>
        <taxon>Halanaerobium</taxon>
    </lineage>
</organism>
<dbReference type="Gene3D" id="3.60.21.10">
    <property type="match status" value="1"/>
</dbReference>
<dbReference type="Pfam" id="PF00149">
    <property type="entry name" value="Metallophos"/>
    <property type="match status" value="1"/>
</dbReference>
<dbReference type="PANTHER" id="PTHR11575:SF24">
    <property type="entry name" value="5'-NUCLEOTIDASE"/>
    <property type="match status" value="1"/>
</dbReference>
<feature type="domain" description="5'-Nucleotidase C-terminal" evidence="5">
    <location>
        <begin position="382"/>
        <end position="554"/>
    </location>
</feature>